<feature type="signal peptide" evidence="8">
    <location>
        <begin position="1"/>
        <end position="30"/>
    </location>
</feature>
<dbReference type="Pfam" id="PF00756">
    <property type="entry name" value="Esterase"/>
    <property type="match status" value="1"/>
</dbReference>
<dbReference type="EMBL" id="JBHSQE010000004">
    <property type="protein sequence ID" value="MFC6146549.1"/>
    <property type="molecule type" value="Genomic_DNA"/>
</dbReference>
<reference evidence="10" key="1">
    <citation type="journal article" date="2019" name="Int. J. Syst. Evol. Microbiol.">
        <title>The Global Catalogue of Microorganisms (GCM) 10K type strain sequencing project: providing services to taxonomists for standard genome sequencing and annotation.</title>
        <authorList>
            <consortium name="The Broad Institute Genomics Platform"/>
            <consortium name="The Broad Institute Genome Sequencing Center for Infectious Disease"/>
            <person name="Wu L."/>
            <person name="Ma J."/>
        </authorList>
    </citation>
    <scope>NUCLEOTIDE SEQUENCE [LARGE SCALE GENOMIC DNA]</scope>
    <source>
        <strain evidence="10">CCUG 51943</strain>
    </source>
</reference>
<keyword evidence="4 8" id="KW-0732">Signal</keyword>
<keyword evidence="6" id="KW-0119">Carbohydrate metabolism</keyword>
<dbReference type="InterPro" id="IPR000801">
    <property type="entry name" value="Esterase-like"/>
</dbReference>
<dbReference type="InterPro" id="IPR043595">
    <property type="entry name" value="FaeB/C/D"/>
</dbReference>
<dbReference type="RefSeq" id="WP_377001066.1">
    <property type="nucleotide sequence ID" value="NZ_JBHSQE010000004.1"/>
</dbReference>
<evidence type="ECO:0000313" key="10">
    <source>
        <dbReference type="Proteomes" id="UP001596244"/>
    </source>
</evidence>
<accession>A0ABW1QCL0</accession>
<comment type="caution">
    <text evidence="9">The sequence shown here is derived from an EMBL/GenBank/DDBJ whole genome shotgun (WGS) entry which is preliminary data.</text>
</comment>
<gene>
    <name evidence="9" type="ORF">ACFPUZ_06985</name>
</gene>
<evidence type="ECO:0000256" key="8">
    <source>
        <dbReference type="SAM" id="SignalP"/>
    </source>
</evidence>
<feature type="chain" id="PRO_5047225949" evidence="8">
    <location>
        <begin position="31"/>
        <end position="277"/>
    </location>
</feature>
<dbReference type="PANTHER" id="PTHR38050">
    <property type="match status" value="1"/>
</dbReference>
<keyword evidence="7" id="KW-0624">Polysaccharide degradation</keyword>
<evidence type="ECO:0000256" key="4">
    <source>
        <dbReference type="ARBA" id="ARBA00022729"/>
    </source>
</evidence>
<evidence type="ECO:0000256" key="6">
    <source>
        <dbReference type="ARBA" id="ARBA00023277"/>
    </source>
</evidence>
<evidence type="ECO:0000256" key="3">
    <source>
        <dbReference type="ARBA" id="ARBA00022651"/>
    </source>
</evidence>
<keyword evidence="5 9" id="KW-0378">Hydrolase</keyword>
<evidence type="ECO:0000256" key="7">
    <source>
        <dbReference type="ARBA" id="ARBA00023326"/>
    </source>
</evidence>
<dbReference type="InterPro" id="IPR029058">
    <property type="entry name" value="AB_hydrolase_fold"/>
</dbReference>
<protein>
    <submittedName>
        <fullName evidence="9">Alpha/beta hydrolase family esterase</fullName>
    </submittedName>
</protein>
<dbReference type="SUPFAM" id="SSF53474">
    <property type="entry name" value="alpha/beta-Hydrolases"/>
    <property type="match status" value="1"/>
</dbReference>
<sequence>MSLQKLAQRAAVLAVAACAPLAVLAAPAHAQPAPGFSHVAVGERSALLSLPAGYDPALSYPVLLVFGGLGASAEDMAATAGLHHGTNAIVAYARGLNNTWAGAPYSAASMGDDIAYARGIVDSIAAHHLVDRSRVYAVGHSNGGAFAEALACRAPDLVAGVASVSGMFYEGVDANCVGSPVPVLLMHAANDDVAVPVGGVRHGTRFEPTQEILGRWNHRNGCQPVPAPRWTSAPFAVATTGVGCRAETDFIISASAGHQWPSYASGEAWNFLSRQAR</sequence>
<keyword evidence="3" id="KW-0858">Xylan degradation</keyword>
<evidence type="ECO:0000313" key="9">
    <source>
        <dbReference type="EMBL" id="MFC6146549.1"/>
    </source>
</evidence>
<keyword evidence="10" id="KW-1185">Reference proteome</keyword>
<dbReference type="Proteomes" id="UP001596244">
    <property type="component" value="Unassembled WGS sequence"/>
</dbReference>
<dbReference type="Gene3D" id="3.40.50.1820">
    <property type="entry name" value="alpha/beta hydrolase"/>
    <property type="match status" value="1"/>
</dbReference>
<comment type="subcellular location">
    <subcellularLocation>
        <location evidence="1">Secreted</location>
    </subcellularLocation>
</comment>
<dbReference type="PANTHER" id="PTHR38050:SF2">
    <property type="entry name" value="FERULOYL ESTERASE C-RELATED"/>
    <property type="match status" value="1"/>
</dbReference>
<keyword evidence="2" id="KW-0964">Secreted</keyword>
<evidence type="ECO:0000256" key="1">
    <source>
        <dbReference type="ARBA" id="ARBA00004613"/>
    </source>
</evidence>
<organism evidence="9 10">
    <name type="scientific">Corynebacterium nasicanis</name>
    <dbReference type="NCBI Taxonomy" id="1448267"/>
    <lineage>
        <taxon>Bacteria</taxon>
        <taxon>Bacillati</taxon>
        <taxon>Actinomycetota</taxon>
        <taxon>Actinomycetes</taxon>
        <taxon>Mycobacteriales</taxon>
        <taxon>Corynebacteriaceae</taxon>
        <taxon>Corynebacterium</taxon>
    </lineage>
</organism>
<evidence type="ECO:0000256" key="5">
    <source>
        <dbReference type="ARBA" id="ARBA00022801"/>
    </source>
</evidence>
<name>A0ABW1QCL0_9CORY</name>
<evidence type="ECO:0000256" key="2">
    <source>
        <dbReference type="ARBA" id="ARBA00022525"/>
    </source>
</evidence>
<dbReference type="GO" id="GO:0016787">
    <property type="term" value="F:hydrolase activity"/>
    <property type="evidence" value="ECO:0007669"/>
    <property type="project" value="UniProtKB-KW"/>
</dbReference>
<proteinExistence type="predicted"/>